<feature type="transmembrane region" description="Helical" evidence="1">
    <location>
        <begin position="173"/>
        <end position="195"/>
    </location>
</feature>
<dbReference type="CDD" id="cd01949">
    <property type="entry name" value="GGDEF"/>
    <property type="match status" value="1"/>
</dbReference>
<feature type="transmembrane region" description="Helical" evidence="1">
    <location>
        <begin position="59"/>
        <end position="79"/>
    </location>
</feature>
<dbReference type="PANTHER" id="PTHR33121:SF71">
    <property type="entry name" value="OXYGEN SENSOR PROTEIN DOSP"/>
    <property type="match status" value="1"/>
</dbReference>
<dbReference type="AlphaFoldDB" id="A0A2V1JTI3"/>
<name>A0A2V1JTI3_9BURK</name>
<dbReference type="InterPro" id="IPR029787">
    <property type="entry name" value="Nucleotide_cyclase"/>
</dbReference>
<dbReference type="EMBL" id="QETA01000009">
    <property type="protein sequence ID" value="PWF21042.1"/>
    <property type="molecule type" value="Genomic_DNA"/>
</dbReference>
<keyword evidence="1" id="KW-1133">Transmembrane helix</keyword>
<dbReference type="NCBIfam" id="TIGR00254">
    <property type="entry name" value="GGDEF"/>
    <property type="match status" value="1"/>
</dbReference>
<evidence type="ECO:0000256" key="1">
    <source>
        <dbReference type="SAM" id="Phobius"/>
    </source>
</evidence>
<dbReference type="SMART" id="SM00267">
    <property type="entry name" value="GGDEF"/>
    <property type="match status" value="1"/>
</dbReference>
<evidence type="ECO:0000259" key="2">
    <source>
        <dbReference type="PROSITE" id="PS50883"/>
    </source>
</evidence>
<organism evidence="4 5">
    <name type="scientific">Corticimicrobacter populi</name>
    <dbReference type="NCBI Taxonomy" id="2175229"/>
    <lineage>
        <taxon>Bacteria</taxon>
        <taxon>Pseudomonadati</taxon>
        <taxon>Pseudomonadota</taxon>
        <taxon>Betaproteobacteria</taxon>
        <taxon>Burkholderiales</taxon>
        <taxon>Alcaligenaceae</taxon>
        <taxon>Corticimicrobacter</taxon>
    </lineage>
</organism>
<dbReference type="PANTHER" id="PTHR33121">
    <property type="entry name" value="CYCLIC DI-GMP PHOSPHODIESTERASE PDEF"/>
    <property type="match status" value="1"/>
</dbReference>
<dbReference type="InterPro" id="IPR000160">
    <property type="entry name" value="GGDEF_dom"/>
</dbReference>
<protein>
    <submittedName>
        <fullName evidence="4">GGDEF-domain containing protein</fullName>
    </submittedName>
</protein>
<dbReference type="SUPFAM" id="SSF141868">
    <property type="entry name" value="EAL domain-like"/>
    <property type="match status" value="1"/>
</dbReference>
<keyword evidence="1" id="KW-0472">Membrane</keyword>
<dbReference type="CDD" id="cd01948">
    <property type="entry name" value="EAL"/>
    <property type="match status" value="1"/>
</dbReference>
<dbReference type="InterPro" id="IPR035919">
    <property type="entry name" value="EAL_sf"/>
</dbReference>
<accession>A0A2V1JTI3</accession>
<dbReference type="InterPro" id="IPR001633">
    <property type="entry name" value="EAL_dom"/>
</dbReference>
<gene>
    <name evidence="4" type="ORF">DD235_16065</name>
</gene>
<dbReference type="Proteomes" id="UP000245212">
    <property type="component" value="Unassembled WGS sequence"/>
</dbReference>
<dbReference type="Pfam" id="PF00990">
    <property type="entry name" value="GGDEF"/>
    <property type="match status" value="1"/>
</dbReference>
<dbReference type="Pfam" id="PF00563">
    <property type="entry name" value="EAL"/>
    <property type="match status" value="1"/>
</dbReference>
<dbReference type="GO" id="GO:0071111">
    <property type="term" value="F:cyclic-guanylate-specific phosphodiesterase activity"/>
    <property type="evidence" value="ECO:0007669"/>
    <property type="project" value="InterPro"/>
</dbReference>
<evidence type="ECO:0000259" key="3">
    <source>
        <dbReference type="PROSITE" id="PS50887"/>
    </source>
</evidence>
<feature type="transmembrane region" description="Helical" evidence="1">
    <location>
        <begin position="149"/>
        <end position="167"/>
    </location>
</feature>
<feature type="transmembrane region" description="Helical" evidence="1">
    <location>
        <begin position="126"/>
        <end position="144"/>
    </location>
</feature>
<keyword evidence="1" id="KW-0812">Transmembrane</keyword>
<dbReference type="SMART" id="SM00052">
    <property type="entry name" value="EAL"/>
    <property type="match status" value="1"/>
</dbReference>
<dbReference type="InterPro" id="IPR050706">
    <property type="entry name" value="Cyclic-di-GMP_PDE-like"/>
</dbReference>
<dbReference type="Gene3D" id="3.30.70.270">
    <property type="match status" value="1"/>
</dbReference>
<reference evidence="5" key="1">
    <citation type="submission" date="2018-05" db="EMBL/GenBank/DDBJ databases">
        <authorList>
            <person name="Li Y."/>
        </authorList>
    </citation>
    <scope>NUCLEOTIDE SEQUENCE [LARGE SCALE GENOMIC DNA]</scope>
    <source>
        <strain evidence="5">3d-2-2</strain>
    </source>
</reference>
<sequence length="637" mass="70735">MLHKLQNKIATLLSVPSDPHLLVAQCRALSRHIPILYCLLLVNTWAITSGHIHSLPIELGVYAPLALTMICIMRLLLWWRSRKLSPTPQQARRMLVQTNWLAALLAAAFVLWSLTLFPYGDPYMQGHVAFYMAITVIGCIFCLMHLRSAALIVALIVNTAFAIFFGISGHPSFISMTINTVLVSIVMLILLSVYYKDFTRTVQAQHQTQALSNENFRLANMDSLTGLPNRRSFFSTLHQLHIQTCLNDTRLSVGIMDLDGFKPVNDIHGHTLGDRLLNQVGQRLQAVCDNHFFLARLGGDEFSVIISHPHDDAELLRLGEDLCAAIRVPFAIDDVQVQISASIGFASAPDIAADAETLFEYADYALYASKKAQRGHAILFSRQHHEEICRNALIEQALLTSDLSAELSLAFQPIVDITTGKAAGFEALARWHNPMLGDIPAGAFIPIAERTGLISQITLLLLQKALDTARLWPAHIYLSFNLSAHDINSPTHIRRILDIIQRNAINPSRLQLEITETAMTTHFDQAKAAVDKLRQLGCGLALDDFGTGYSSLIRLHTLPLTTIKVDRSFVTHIQDNPASYKIVRSLLSLSQEMGLDCVVEGVETGAELDTLRSLGCRHVQGYLFSRPLPASQLDTFF</sequence>
<dbReference type="PROSITE" id="PS50887">
    <property type="entry name" value="GGDEF"/>
    <property type="match status" value="1"/>
</dbReference>
<feature type="domain" description="GGDEF" evidence="3">
    <location>
        <begin position="249"/>
        <end position="382"/>
    </location>
</feature>
<proteinExistence type="predicted"/>
<dbReference type="PROSITE" id="PS50883">
    <property type="entry name" value="EAL"/>
    <property type="match status" value="1"/>
</dbReference>
<dbReference type="InterPro" id="IPR043128">
    <property type="entry name" value="Rev_trsase/Diguanyl_cyclase"/>
</dbReference>
<feature type="transmembrane region" description="Helical" evidence="1">
    <location>
        <begin position="35"/>
        <end position="53"/>
    </location>
</feature>
<comment type="caution">
    <text evidence="4">The sequence shown here is derived from an EMBL/GenBank/DDBJ whole genome shotgun (WGS) entry which is preliminary data.</text>
</comment>
<dbReference type="RefSeq" id="WP_109063137.1">
    <property type="nucleotide sequence ID" value="NZ_QETA01000009.1"/>
</dbReference>
<dbReference type="Gene3D" id="3.20.20.450">
    <property type="entry name" value="EAL domain"/>
    <property type="match status" value="1"/>
</dbReference>
<dbReference type="SUPFAM" id="SSF55073">
    <property type="entry name" value="Nucleotide cyclase"/>
    <property type="match status" value="1"/>
</dbReference>
<feature type="transmembrane region" description="Helical" evidence="1">
    <location>
        <begin position="100"/>
        <end position="120"/>
    </location>
</feature>
<feature type="domain" description="EAL" evidence="2">
    <location>
        <begin position="391"/>
        <end position="637"/>
    </location>
</feature>
<evidence type="ECO:0000313" key="5">
    <source>
        <dbReference type="Proteomes" id="UP000245212"/>
    </source>
</evidence>
<evidence type="ECO:0000313" key="4">
    <source>
        <dbReference type="EMBL" id="PWF21042.1"/>
    </source>
</evidence>
<keyword evidence="5" id="KW-1185">Reference proteome</keyword>